<dbReference type="PROSITE" id="PS51450">
    <property type="entry name" value="LRR"/>
    <property type="match status" value="2"/>
</dbReference>
<dbReference type="Proteomes" id="UP001445076">
    <property type="component" value="Unassembled WGS sequence"/>
</dbReference>
<proteinExistence type="predicted"/>
<evidence type="ECO:0008006" key="7">
    <source>
        <dbReference type="Google" id="ProtNLM"/>
    </source>
</evidence>
<evidence type="ECO:0000256" key="1">
    <source>
        <dbReference type="ARBA" id="ARBA00022614"/>
    </source>
</evidence>
<evidence type="ECO:0000313" key="5">
    <source>
        <dbReference type="EMBL" id="KAK8723109.1"/>
    </source>
</evidence>
<evidence type="ECO:0000256" key="4">
    <source>
        <dbReference type="SAM" id="SignalP"/>
    </source>
</evidence>
<dbReference type="Pfam" id="PF13855">
    <property type="entry name" value="LRR_8"/>
    <property type="match status" value="1"/>
</dbReference>
<evidence type="ECO:0000313" key="6">
    <source>
        <dbReference type="Proteomes" id="UP001445076"/>
    </source>
</evidence>
<organism evidence="5 6">
    <name type="scientific">Cherax quadricarinatus</name>
    <name type="common">Australian red claw crayfish</name>
    <dbReference type="NCBI Taxonomy" id="27406"/>
    <lineage>
        <taxon>Eukaryota</taxon>
        <taxon>Metazoa</taxon>
        <taxon>Ecdysozoa</taxon>
        <taxon>Arthropoda</taxon>
        <taxon>Crustacea</taxon>
        <taxon>Multicrustacea</taxon>
        <taxon>Malacostraca</taxon>
        <taxon>Eumalacostraca</taxon>
        <taxon>Eucarida</taxon>
        <taxon>Decapoda</taxon>
        <taxon>Pleocyemata</taxon>
        <taxon>Astacidea</taxon>
        <taxon>Parastacoidea</taxon>
        <taxon>Parastacidae</taxon>
        <taxon>Cherax</taxon>
    </lineage>
</organism>
<keyword evidence="2 4" id="KW-0732">Signal</keyword>
<sequence length="363" mass="40633">MVLKVVVTCVVVLGVVVTPESTIRESQPKEWPCPGSTEISPCICTADPHFDMSLDCSLVKSNDELARVFSSVFPFGEFVELTIQQNPSDPEYNLNALEPNIFIGLSFERIIITGTKLTAIEENTFSDSYKFLSYLNLSDNKITYFPFQTLLMYTELQTLILDDNQIDVLPSIQSDSLEILSISGNEEIQLTDFLGTPALREIYLARNKLEELPFKWVWDLLHLTVVDLEGNEIAFLDEYYIASQSNALATINLDYNKITGISYDAFQGLLPDAVVSMRNNTVVELDEDSWSHLFDQLVPTGTLDLAGNPLRCGCDMAWILFSPQQTDLSIFTNTTTCKSGGQVIHLDVQLFCDLCLPNNCSEL</sequence>
<keyword evidence="3" id="KW-0677">Repeat</keyword>
<dbReference type="PANTHER" id="PTHR24366:SF161">
    <property type="entry name" value="TIR DOMAIN-CONTAINING PROTEIN"/>
    <property type="match status" value="1"/>
</dbReference>
<protein>
    <recommendedName>
        <fullName evidence="7">Oplophorus-luciferin 2-monooxygenase non-catalytic subunit</fullName>
    </recommendedName>
</protein>
<feature type="signal peptide" evidence="4">
    <location>
        <begin position="1"/>
        <end position="19"/>
    </location>
</feature>
<dbReference type="Gene3D" id="3.80.10.10">
    <property type="entry name" value="Ribonuclease Inhibitor"/>
    <property type="match status" value="1"/>
</dbReference>
<dbReference type="AlphaFoldDB" id="A0AAW0W1U1"/>
<dbReference type="EMBL" id="JARKIK010000091">
    <property type="protein sequence ID" value="KAK8723109.1"/>
    <property type="molecule type" value="Genomic_DNA"/>
</dbReference>
<gene>
    <name evidence="5" type="ORF">OTU49_011846</name>
</gene>
<accession>A0AAW0W1U1</accession>
<feature type="chain" id="PRO_5043699087" description="Oplophorus-luciferin 2-monooxygenase non-catalytic subunit" evidence="4">
    <location>
        <begin position="20"/>
        <end position="363"/>
    </location>
</feature>
<keyword evidence="1" id="KW-0433">Leucine-rich repeat</keyword>
<comment type="caution">
    <text evidence="5">The sequence shown here is derived from an EMBL/GenBank/DDBJ whole genome shotgun (WGS) entry which is preliminary data.</text>
</comment>
<evidence type="ECO:0000256" key="3">
    <source>
        <dbReference type="ARBA" id="ARBA00022737"/>
    </source>
</evidence>
<dbReference type="InterPro" id="IPR032675">
    <property type="entry name" value="LRR_dom_sf"/>
</dbReference>
<dbReference type="PANTHER" id="PTHR24366">
    <property type="entry name" value="IG(IMMUNOGLOBULIN) AND LRR(LEUCINE RICH REPEAT) DOMAINS"/>
    <property type="match status" value="1"/>
</dbReference>
<dbReference type="InterPro" id="IPR001611">
    <property type="entry name" value="Leu-rich_rpt"/>
</dbReference>
<reference evidence="5 6" key="1">
    <citation type="journal article" date="2024" name="BMC Genomics">
        <title>Genome assembly of redclaw crayfish (Cherax quadricarinatus) provides insights into its immune adaptation and hypoxia tolerance.</title>
        <authorList>
            <person name="Liu Z."/>
            <person name="Zheng J."/>
            <person name="Li H."/>
            <person name="Fang K."/>
            <person name="Wang S."/>
            <person name="He J."/>
            <person name="Zhou D."/>
            <person name="Weng S."/>
            <person name="Chi M."/>
            <person name="Gu Z."/>
            <person name="He J."/>
            <person name="Li F."/>
            <person name="Wang M."/>
        </authorList>
    </citation>
    <scope>NUCLEOTIDE SEQUENCE [LARGE SCALE GENOMIC DNA]</scope>
    <source>
        <strain evidence="5">ZL_2023a</strain>
    </source>
</reference>
<dbReference type="SUPFAM" id="SSF52058">
    <property type="entry name" value="L domain-like"/>
    <property type="match status" value="1"/>
</dbReference>
<evidence type="ECO:0000256" key="2">
    <source>
        <dbReference type="ARBA" id="ARBA00022729"/>
    </source>
</evidence>
<keyword evidence="6" id="KW-1185">Reference proteome</keyword>
<name>A0AAW0W1U1_CHEQU</name>